<dbReference type="NCBIfam" id="NF005760">
    <property type="entry name" value="PRK07586.1"/>
    <property type="match status" value="1"/>
</dbReference>
<name>A0A2S0MX08_9BURK</name>
<sequence>MNGAQALLHTLADAGIDVCFTNPGTSEMHFVAALDDEPRMRAVLALFEGVATGAADGYARMAGKPAATLLHLGCGLGNGLANLHNARKGKVPVLNIVGDHATHHVQYDAQLQSDIETVARNVSPWVRTSQSTAALSQDAAEAITQCMGPPGNVATLILPADVSWGEGGVPQTMPPKAPPSAADDAVVAAVAHALQGPGNKAFLLGDRALRAETLMVLGRIAARTGAKLFAEVFPTRIERGAGLPHVERIAYLAELASVQLTGIDHLILVDAKAPVSFFAYPGKKSYLVPEGCQLHELASPTQDVASCLAKLCSAVDASQTAPVLQSAKRPSRPRGKFTADKVCKAIGHLLPDNAILVDEAQTSGIMLPMFTAGAPRHDVLTLTGGAIGQGLPNAVGAAIACPDRKVIALAGDGSAMYTLQALWTMAREKLDIISIIFNNRAYAILNVELRRVGAAGAGDKARAQLDLKHPPLDFVALSEGMGVRARRATTTEEFLAAFEHALRTPGPHLIEAIVPPTLAGLKLRILPSLLESLANLPRPVARALKKKIAP</sequence>
<dbReference type="Pfam" id="PF02776">
    <property type="entry name" value="TPP_enzyme_N"/>
    <property type="match status" value="1"/>
</dbReference>
<reference evidence="5 6" key="1">
    <citation type="submission" date="2018-03" db="EMBL/GenBank/DDBJ databases">
        <title>Genome sequencing of Simplicispira sp.</title>
        <authorList>
            <person name="Kim S.-J."/>
            <person name="Heo J."/>
            <person name="Kwon S.-W."/>
        </authorList>
    </citation>
    <scope>NUCLEOTIDE SEQUENCE [LARGE SCALE GENOMIC DNA]</scope>
    <source>
        <strain evidence="5 6">SC1-8</strain>
    </source>
</reference>
<dbReference type="PANTHER" id="PTHR18968">
    <property type="entry name" value="THIAMINE PYROPHOSPHATE ENZYMES"/>
    <property type="match status" value="1"/>
</dbReference>
<evidence type="ECO:0000259" key="3">
    <source>
        <dbReference type="Pfam" id="PF02775"/>
    </source>
</evidence>
<dbReference type="InterPro" id="IPR045229">
    <property type="entry name" value="TPP_enz"/>
</dbReference>
<dbReference type="GO" id="GO:0044281">
    <property type="term" value="P:small molecule metabolic process"/>
    <property type="evidence" value="ECO:0007669"/>
    <property type="project" value="UniProtKB-ARBA"/>
</dbReference>
<dbReference type="EMBL" id="CP027669">
    <property type="protein sequence ID" value="AVO40337.1"/>
    <property type="molecule type" value="Genomic_DNA"/>
</dbReference>
<proteinExistence type="inferred from homology"/>
<dbReference type="SUPFAM" id="SSF52518">
    <property type="entry name" value="Thiamin diphosphate-binding fold (THDP-binding)"/>
    <property type="match status" value="2"/>
</dbReference>
<dbReference type="GO" id="GO:0050660">
    <property type="term" value="F:flavin adenine dinucleotide binding"/>
    <property type="evidence" value="ECO:0007669"/>
    <property type="project" value="TreeGrafter"/>
</dbReference>
<dbReference type="KEGG" id="simp:C6571_02740"/>
<gene>
    <name evidence="5" type="ORF">C6571_02740</name>
</gene>
<keyword evidence="6" id="KW-1185">Reference proteome</keyword>
<protein>
    <submittedName>
        <fullName evidence="5">Acetolactate synthase large subunit</fullName>
    </submittedName>
</protein>
<dbReference type="PANTHER" id="PTHR18968:SF86">
    <property type="entry name" value="ACETOLACTATE SYNTHASE LARGE SUBUNIT ILVX-RELATED"/>
    <property type="match status" value="1"/>
</dbReference>
<dbReference type="InterPro" id="IPR011766">
    <property type="entry name" value="TPP_enzyme_TPP-bd"/>
</dbReference>
<dbReference type="OrthoDB" id="2254214at2"/>
<keyword evidence="2" id="KW-0786">Thiamine pyrophosphate</keyword>
<evidence type="ECO:0000313" key="6">
    <source>
        <dbReference type="Proteomes" id="UP000239326"/>
    </source>
</evidence>
<dbReference type="GO" id="GO:0000287">
    <property type="term" value="F:magnesium ion binding"/>
    <property type="evidence" value="ECO:0007669"/>
    <property type="project" value="InterPro"/>
</dbReference>
<dbReference type="Gene3D" id="3.40.50.970">
    <property type="match status" value="2"/>
</dbReference>
<dbReference type="GO" id="GO:0030976">
    <property type="term" value="F:thiamine pyrophosphate binding"/>
    <property type="evidence" value="ECO:0007669"/>
    <property type="project" value="InterPro"/>
</dbReference>
<dbReference type="InterPro" id="IPR000399">
    <property type="entry name" value="TPP-bd_CS"/>
</dbReference>
<accession>A0A2S0MX08</accession>
<dbReference type="RefSeq" id="WP_106445330.1">
    <property type="nucleotide sequence ID" value="NZ_CP027669.1"/>
</dbReference>
<evidence type="ECO:0000313" key="5">
    <source>
        <dbReference type="EMBL" id="AVO40337.1"/>
    </source>
</evidence>
<dbReference type="Pfam" id="PF02775">
    <property type="entry name" value="TPP_enzyme_C"/>
    <property type="match status" value="1"/>
</dbReference>
<dbReference type="CDD" id="cd07035">
    <property type="entry name" value="TPP_PYR_POX_like"/>
    <property type="match status" value="1"/>
</dbReference>
<evidence type="ECO:0000256" key="1">
    <source>
        <dbReference type="ARBA" id="ARBA00007812"/>
    </source>
</evidence>
<feature type="domain" description="Thiamine pyrophosphate enzyme TPP-binding" evidence="3">
    <location>
        <begin position="370"/>
        <end position="511"/>
    </location>
</feature>
<dbReference type="Proteomes" id="UP000239326">
    <property type="component" value="Chromosome"/>
</dbReference>
<dbReference type="AlphaFoldDB" id="A0A2S0MX08"/>
<dbReference type="CDD" id="cd02002">
    <property type="entry name" value="TPP_BFDC"/>
    <property type="match status" value="1"/>
</dbReference>
<evidence type="ECO:0000256" key="2">
    <source>
        <dbReference type="ARBA" id="ARBA00023052"/>
    </source>
</evidence>
<dbReference type="PROSITE" id="PS00187">
    <property type="entry name" value="TPP_ENZYMES"/>
    <property type="match status" value="1"/>
</dbReference>
<dbReference type="GO" id="GO:0003984">
    <property type="term" value="F:acetolactate synthase activity"/>
    <property type="evidence" value="ECO:0007669"/>
    <property type="project" value="TreeGrafter"/>
</dbReference>
<comment type="similarity">
    <text evidence="1">Belongs to the TPP enzyme family.</text>
</comment>
<dbReference type="InterPro" id="IPR012001">
    <property type="entry name" value="Thiamin_PyroP_enz_TPP-bd_dom"/>
</dbReference>
<evidence type="ECO:0000259" key="4">
    <source>
        <dbReference type="Pfam" id="PF02776"/>
    </source>
</evidence>
<dbReference type="InterPro" id="IPR029061">
    <property type="entry name" value="THDP-binding"/>
</dbReference>
<organism evidence="5 6">
    <name type="scientific">Simplicispira suum</name>
    <dbReference type="NCBI Taxonomy" id="2109915"/>
    <lineage>
        <taxon>Bacteria</taxon>
        <taxon>Pseudomonadati</taxon>
        <taxon>Pseudomonadota</taxon>
        <taxon>Betaproteobacteria</taxon>
        <taxon>Burkholderiales</taxon>
        <taxon>Comamonadaceae</taxon>
        <taxon>Simplicispira</taxon>
    </lineage>
</organism>
<feature type="domain" description="Thiamine pyrophosphate enzyme N-terminal TPP-binding" evidence="4">
    <location>
        <begin position="1"/>
        <end position="112"/>
    </location>
</feature>